<dbReference type="EMBL" id="SRRH01000474">
    <property type="protein sequence ID" value="KAG6288439.1"/>
    <property type="molecule type" value="Genomic_DNA"/>
</dbReference>
<keyword evidence="2" id="KW-1185">Reference proteome</keyword>
<sequence>MRVKYQPRSFERWHDFLSEQRAISSQLGDVFAEHSIFPNLPYGEDDRMNAPITTLKDLEIHISAFLEVPVMTVLNKLSSVDKLGSICRVDGVINFIHLDDREMIANPGKILGIETASSQEAKFRPDGICLCSKPRGIEGPNILLYPFDVKWPHTLTAQDLRAALGPMTGFGGVSQPTPNGTMSNPVKEALTGTYNNMVKRLAEFGMVTIGSSSVFLRVDWADDARTLYYHLAEPEHDIAHAAGGDGPDIWTFSAVSQCIAFTIMALKKCHHSELERRMEIREALQKA</sequence>
<accession>A0A9P7U3V2</accession>
<comment type="caution">
    <text evidence="1">The sequence shown here is derived from an EMBL/GenBank/DDBJ whole genome shotgun (WGS) entry which is preliminary data.</text>
</comment>
<reference evidence="1 2" key="1">
    <citation type="journal article" date="2020" name="bioRxiv">
        <title>Whole genome comparisons of ergot fungi reveals the divergence and evolution of species within the genus Claviceps are the result of varying mechanisms driving genome evolution and host range expansion.</title>
        <authorList>
            <person name="Wyka S.A."/>
            <person name="Mondo S.J."/>
            <person name="Liu M."/>
            <person name="Dettman J."/>
            <person name="Nalam V."/>
            <person name="Broders K.D."/>
        </authorList>
    </citation>
    <scope>NUCLEOTIDE SEQUENCE [LARGE SCALE GENOMIC DNA]</scope>
    <source>
        <strain evidence="1 2">Clav52</strain>
    </source>
</reference>
<organism evidence="1 2">
    <name type="scientific">Claviceps aff. purpurea</name>
    <dbReference type="NCBI Taxonomy" id="1967640"/>
    <lineage>
        <taxon>Eukaryota</taxon>
        <taxon>Fungi</taxon>
        <taxon>Dikarya</taxon>
        <taxon>Ascomycota</taxon>
        <taxon>Pezizomycotina</taxon>
        <taxon>Sordariomycetes</taxon>
        <taxon>Hypocreomycetidae</taxon>
        <taxon>Hypocreales</taxon>
        <taxon>Clavicipitaceae</taxon>
        <taxon>Claviceps</taxon>
    </lineage>
</organism>
<dbReference type="AlphaFoldDB" id="A0A9P7U3V2"/>
<gene>
    <name evidence="1" type="ORF">E4U09_005564</name>
</gene>
<dbReference type="Proteomes" id="UP000707071">
    <property type="component" value="Unassembled WGS sequence"/>
</dbReference>
<protein>
    <submittedName>
        <fullName evidence="1">Uncharacterized protein</fullName>
    </submittedName>
</protein>
<evidence type="ECO:0000313" key="1">
    <source>
        <dbReference type="EMBL" id="KAG6288439.1"/>
    </source>
</evidence>
<name>A0A9P7U3V2_9HYPO</name>
<proteinExistence type="predicted"/>
<evidence type="ECO:0000313" key="2">
    <source>
        <dbReference type="Proteomes" id="UP000707071"/>
    </source>
</evidence>